<keyword evidence="4" id="KW-0812">Transmembrane</keyword>
<evidence type="ECO:0000256" key="5">
    <source>
        <dbReference type="SAM" id="SignalP"/>
    </source>
</evidence>
<dbReference type="Pfam" id="PF01833">
    <property type="entry name" value="TIG"/>
    <property type="match status" value="1"/>
</dbReference>
<dbReference type="AlphaFoldDB" id="A0A8J4PW54"/>
<evidence type="ECO:0000259" key="6">
    <source>
        <dbReference type="Pfam" id="PF01833"/>
    </source>
</evidence>
<evidence type="ECO:0000313" key="8">
    <source>
        <dbReference type="Proteomes" id="UP000695562"/>
    </source>
</evidence>
<feature type="chain" id="PRO_5035324929" description="IPT/TIG domain-containing protein" evidence="5">
    <location>
        <begin position="23"/>
        <end position="841"/>
    </location>
</feature>
<evidence type="ECO:0000256" key="2">
    <source>
        <dbReference type="ARBA" id="ARBA00023180"/>
    </source>
</evidence>
<reference evidence="7" key="1">
    <citation type="submission" date="2020-01" db="EMBL/GenBank/DDBJ databases">
        <title>Development of genomics and gene disruption for Polysphondylium violaceum indicates a role for the polyketide synthase stlB in stalk morphogenesis.</title>
        <authorList>
            <person name="Narita B."/>
            <person name="Kawabe Y."/>
            <person name="Kin K."/>
            <person name="Saito T."/>
            <person name="Gibbs R."/>
            <person name="Kuspa A."/>
            <person name="Muzny D."/>
            <person name="Queller D."/>
            <person name="Richards S."/>
            <person name="Strassman J."/>
            <person name="Sucgang R."/>
            <person name="Worley K."/>
            <person name="Schaap P."/>
        </authorList>
    </citation>
    <scope>NUCLEOTIDE SEQUENCE</scope>
    <source>
        <strain evidence="7">QSvi11</strain>
    </source>
</reference>
<keyword evidence="4" id="KW-1133">Transmembrane helix</keyword>
<feature type="domain" description="IPT/TIG" evidence="6">
    <location>
        <begin position="695"/>
        <end position="759"/>
    </location>
</feature>
<feature type="signal peptide" evidence="5">
    <location>
        <begin position="1"/>
        <end position="22"/>
    </location>
</feature>
<sequence>MIKNILVILVFLCVLQQQYVQAQRFTYRTTITNANPSTVSSQLSDEYLYLFNPMNLYRYSLSSLPFQIEKGVTFVGAASSNSFDYITPVISPRDTLWFNIDSKYGLMYYNQDGMYEFSNMNSSSILTNAGFVIDAIDSISVFNFLQPYHLCTYSTQNKIVRHNDFHIPTTPTNLVCDFKNFKCYLTTINSFLIYQISHTENPILIENVSTQDSFIRRAGIISLDSCPEKLVYYCVESDQDIFIEGRFNNGSVLFSNLVGSKLAVGNCGYTEIDNIEGQIFVITTLNYAMSCDVFGKNCEKMKLSQLVKNVGMNLIKSSDSSVENHLVFPQNDNTFLFFTYSKICPKGCGGNGVCIEKQCLCKDARHTNSFCDTTPLVSDIKPFVTDDGHLIWNITGDFGLPLIQSDSLIKMKSSGNTFSYSLTSATFSQNVIQYKPLLYVGNSVQLTLEINGHNSIENTFTFLYPPVTISGYRQEKEKVYLVGDNFATCYGYLISSGNHQLQSSSFNRTQRELILPKTIEPNQLINYQISPTLTGSISIKLVPFVESISQPKHDHGDTITISGWFFSTSPKVYINDKLISSTFTDKIQVVLPNGLYSNLKISNGLFNTTVALVYPNPTIEKVEHVSESLIVLTGSNFGFNSTAISISLSNKPLTIQSLNSNQGKININLLNDSNKGTLQLQVDNKSVSKSVNLKPVIVSITPAKPSFNGETITITGKYLKDSRIKQTINSLSNILECNEISSNSKTCKLGKGQGIFTITAISPKLIDSDQDLESLQYNLEYKTSPTTTTTTSSTSSPSPSSSPSTSSPSTSGSQVPNSCTKISITLLNYFLFIFVSIYLLN</sequence>
<comment type="caution">
    <text evidence="7">The sequence shown here is derived from an EMBL/GenBank/DDBJ whole genome shotgun (WGS) entry which is preliminary data.</text>
</comment>
<name>A0A8J4PW54_9MYCE</name>
<feature type="compositionally biased region" description="Low complexity" evidence="3">
    <location>
        <begin position="783"/>
        <end position="811"/>
    </location>
</feature>
<accession>A0A8J4PW54</accession>
<dbReference type="PANTHER" id="PTHR31341">
    <property type="entry name" value="IPT/TIG DOMAIN-CONTAINING PROTEIN-RELATED-RELATED"/>
    <property type="match status" value="1"/>
</dbReference>
<keyword evidence="2" id="KW-0325">Glycoprotein</keyword>
<feature type="region of interest" description="Disordered" evidence="3">
    <location>
        <begin position="783"/>
        <end position="816"/>
    </location>
</feature>
<evidence type="ECO:0000313" key="7">
    <source>
        <dbReference type="EMBL" id="KAF2074210.1"/>
    </source>
</evidence>
<keyword evidence="1 5" id="KW-0732">Signal</keyword>
<proteinExistence type="predicted"/>
<feature type="transmembrane region" description="Helical" evidence="4">
    <location>
        <begin position="822"/>
        <end position="840"/>
    </location>
</feature>
<evidence type="ECO:0000256" key="1">
    <source>
        <dbReference type="ARBA" id="ARBA00022729"/>
    </source>
</evidence>
<protein>
    <recommendedName>
        <fullName evidence="6">IPT/TIG domain-containing protein</fullName>
    </recommendedName>
</protein>
<evidence type="ECO:0000256" key="3">
    <source>
        <dbReference type="SAM" id="MobiDB-lite"/>
    </source>
</evidence>
<dbReference type="InterPro" id="IPR052014">
    <property type="entry name" value="Dictyostelium_Tiger"/>
</dbReference>
<dbReference type="Proteomes" id="UP000695562">
    <property type="component" value="Unassembled WGS sequence"/>
</dbReference>
<dbReference type="EMBL" id="AJWJ01000159">
    <property type="protein sequence ID" value="KAF2074210.1"/>
    <property type="molecule type" value="Genomic_DNA"/>
</dbReference>
<evidence type="ECO:0000256" key="4">
    <source>
        <dbReference type="SAM" id="Phobius"/>
    </source>
</evidence>
<keyword evidence="8" id="KW-1185">Reference proteome</keyword>
<organism evidence="7 8">
    <name type="scientific">Polysphondylium violaceum</name>
    <dbReference type="NCBI Taxonomy" id="133409"/>
    <lineage>
        <taxon>Eukaryota</taxon>
        <taxon>Amoebozoa</taxon>
        <taxon>Evosea</taxon>
        <taxon>Eumycetozoa</taxon>
        <taxon>Dictyostelia</taxon>
        <taxon>Dictyosteliales</taxon>
        <taxon>Dictyosteliaceae</taxon>
        <taxon>Polysphondylium</taxon>
    </lineage>
</organism>
<keyword evidence="4" id="KW-0472">Membrane</keyword>
<gene>
    <name evidence="7" type="ORF">CYY_004495</name>
</gene>
<dbReference type="InterPro" id="IPR002909">
    <property type="entry name" value="IPT_dom"/>
</dbReference>